<reference evidence="3 4" key="1">
    <citation type="journal article" date="2020" name="ISME J.">
        <title>Comparative genomics reveals insights into cyanobacterial evolution and habitat adaptation.</title>
        <authorList>
            <person name="Chen M.Y."/>
            <person name="Teng W.K."/>
            <person name="Zhao L."/>
            <person name="Hu C.X."/>
            <person name="Zhou Y.K."/>
            <person name="Han B.P."/>
            <person name="Song L.R."/>
            <person name="Shu W.S."/>
        </authorList>
    </citation>
    <scope>NUCLEOTIDE SEQUENCE [LARGE SCALE GENOMIC DNA]</scope>
    <source>
        <strain evidence="3 4">FACHB-130</strain>
    </source>
</reference>
<evidence type="ECO:0000313" key="4">
    <source>
        <dbReference type="Proteomes" id="UP000603457"/>
    </source>
</evidence>
<organism evidence="3 4">
    <name type="scientific">Nostoc spongiaeforme FACHB-130</name>
    <dbReference type="NCBI Taxonomy" id="1357510"/>
    <lineage>
        <taxon>Bacteria</taxon>
        <taxon>Bacillati</taxon>
        <taxon>Cyanobacteriota</taxon>
        <taxon>Cyanophyceae</taxon>
        <taxon>Nostocales</taxon>
        <taxon>Nostocaceae</taxon>
        <taxon>Nostoc</taxon>
    </lineage>
</organism>
<comment type="caution">
    <text evidence="3">The sequence shown here is derived from an EMBL/GenBank/DDBJ whole genome shotgun (WGS) entry which is preliminary data.</text>
</comment>
<feature type="chain" id="PRO_5046147345" evidence="2">
    <location>
        <begin position="22"/>
        <end position="311"/>
    </location>
</feature>
<evidence type="ECO:0000313" key="3">
    <source>
        <dbReference type="EMBL" id="MBD2596046.1"/>
    </source>
</evidence>
<evidence type="ECO:0000256" key="1">
    <source>
        <dbReference type="SAM" id="MobiDB-lite"/>
    </source>
</evidence>
<evidence type="ECO:0000256" key="2">
    <source>
        <dbReference type="SAM" id="SignalP"/>
    </source>
</evidence>
<feature type="compositionally biased region" description="Low complexity" evidence="1">
    <location>
        <begin position="219"/>
        <end position="234"/>
    </location>
</feature>
<dbReference type="Proteomes" id="UP000603457">
    <property type="component" value="Unassembled WGS sequence"/>
</dbReference>
<keyword evidence="4" id="KW-1185">Reference proteome</keyword>
<proteinExistence type="predicted"/>
<feature type="region of interest" description="Disordered" evidence="1">
    <location>
        <begin position="208"/>
        <end position="235"/>
    </location>
</feature>
<dbReference type="RefSeq" id="WP_190968805.1">
    <property type="nucleotide sequence ID" value="NZ_JACJTB010000022.1"/>
</dbReference>
<keyword evidence="2" id="KW-0732">Signal</keyword>
<accession>A0ABR8FXJ7</accession>
<dbReference type="EMBL" id="JACJTB010000022">
    <property type="protein sequence ID" value="MBD2596046.1"/>
    <property type="molecule type" value="Genomic_DNA"/>
</dbReference>
<protein>
    <submittedName>
        <fullName evidence="3">Uncharacterized protein</fullName>
    </submittedName>
</protein>
<sequence>MKTLAVLLATTLVCNAGISVALPAARNVYSQDAQASSSRGIDLKVWKGYGLTINFIPTGEKIKQVWLGDPSRFALTSNGNLCQRSTSNNDESCGTGGATVLFIRQIKPINFPSLTTSLDGSTIITIITASAEGDKHYQFQLTPASGKPSYTSLIIHPESEKPSPLRRQPILNTSRKTPQLVTTNPPVQQPKKPVTVKKPVIIAKPVTHQRTETRSNSLPPSSTNIANNSTTNPALPKLVTERNSIPRNDANALAYGLTQAVTNKEIKPYSRTWRKLQDAIRLLRRGKSQQEAISLSGVPAALFESLINRGR</sequence>
<feature type="signal peptide" evidence="2">
    <location>
        <begin position="1"/>
        <end position="21"/>
    </location>
</feature>
<name>A0ABR8FXJ7_9NOSO</name>
<gene>
    <name evidence="3" type="ORF">H6G74_17185</name>
</gene>